<organism evidence="1 2">
    <name type="scientific">Hibiscus syriacus</name>
    <name type="common">Rose of Sharon</name>
    <dbReference type="NCBI Taxonomy" id="106335"/>
    <lineage>
        <taxon>Eukaryota</taxon>
        <taxon>Viridiplantae</taxon>
        <taxon>Streptophyta</taxon>
        <taxon>Embryophyta</taxon>
        <taxon>Tracheophyta</taxon>
        <taxon>Spermatophyta</taxon>
        <taxon>Magnoliopsida</taxon>
        <taxon>eudicotyledons</taxon>
        <taxon>Gunneridae</taxon>
        <taxon>Pentapetalae</taxon>
        <taxon>rosids</taxon>
        <taxon>malvids</taxon>
        <taxon>Malvales</taxon>
        <taxon>Malvaceae</taxon>
        <taxon>Malvoideae</taxon>
        <taxon>Hibiscus</taxon>
    </lineage>
</organism>
<keyword evidence="2" id="KW-1185">Reference proteome</keyword>
<sequence>MVWLGAMESSHLQDPNLDLFNNWTHLQLRECSPECRPNLLIIPSLRNGVVGHGAYSVVCTQLVSPRIRPRVLISLNQMIWSFGV</sequence>
<comment type="caution">
    <text evidence="1">The sequence shown here is derived from an EMBL/GenBank/DDBJ whole genome shotgun (WGS) entry which is preliminary data.</text>
</comment>
<gene>
    <name evidence="1" type="ORF">F3Y22_tig00117017pilonHSYRG00492</name>
</gene>
<dbReference type="Proteomes" id="UP000436088">
    <property type="component" value="Unassembled WGS sequence"/>
</dbReference>
<protein>
    <submittedName>
        <fullName evidence="1">Uncharacterized protein</fullName>
    </submittedName>
</protein>
<accession>A0A6A2WP77</accession>
<evidence type="ECO:0000313" key="1">
    <source>
        <dbReference type="EMBL" id="KAE8655820.1"/>
    </source>
</evidence>
<reference evidence="1" key="1">
    <citation type="submission" date="2019-09" db="EMBL/GenBank/DDBJ databases">
        <title>Draft genome information of white flower Hibiscus syriacus.</title>
        <authorList>
            <person name="Kim Y.-M."/>
        </authorList>
    </citation>
    <scope>NUCLEOTIDE SEQUENCE [LARGE SCALE GENOMIC DNA]</scope>
    <source>
        <strain evidence="1">YM2019G1</strain>
    </source>
</reference>
<name>A0A6A2WP77_HIBSY</name>
<dbReference type="AlphaFoldDB" id="A0A6A2WP77"/>
<evidence type="ECO:0000313" key="2">
    <source>
        <dbReference type="Proteomes" id="UP000436088"/>
    </source>
</evidence>
<proteinExistence type="predicted"/>
<dbReference type="EMBL" id="VEPZ02001775">
    <property type="protein sequence ID" value="KAE8655820.1"/>
    <property type="molecule type" value="Genomic_DNA"/>
</dbReference>